<dbReference type="Gene3D" id="2.120.10.30">
    <property type="entry name" value="TolB, C-terminal domain"/>
    <property type="match status" value="1"/>
</dbReference>
<keyword evidence="4" id="KW-1185">Reference proteome</keyword>
<evidence type="ECO:0000256" key="1">
    <source>
        <dbReference type="SAM" id="SignalP"/>
    </source>
</evidence>
<dbReference type="SUPFAM" id="SSF82171">
    <property type="entry name" value="DPP6 N-terminal domain-like"/>
    <property type="match status" value="1"/>
</dbReference>
<feature type="domain" description="Copper amine oxidase-like N-terminal" evidence="2">
    <location>
        <begin position="63"/>
        <end position="153"/>
    </location>
</feature>
<keyword evidence="1" id="KW-0732">Signal</keyword>
<dbReference type="AlphaFoldDB" id="A0A4U0F538"/>
<dbReference type="SUPFAM" id="SSF55383">
    <property type="entry name" value="Copper amine oxidase, domain N"/>
    <property type="match status" value="1"/>
</dbReference>
<comment type="caution">
    <text evidence="3">The sequence shown here is derived from an EMBL/GenBank/DDBJ whole genome shotgun (WGS) entry which is preliminary data.</text>
</comment>
<dbReference type="EMBL" id="SUPK01000009">
    <property type="protein sequence ID" value="TJY39711.1"/>
    <property type="molecule type" value="Genomic_DNA"/>
</dbReference>
<feature type="signal peptide" evidence="1">
    <location>
        <begin position="1"/>
        <end position="26"/>
    </location>
</feature>
<name>A0A4U0F538_9BACL</name>
<dbReference type="OrthoDB" id="2768010at2"/>
<dbReference type="InterPro" id="IPR036582">
    <property type="entry name" value="Mao_N_sf"/>
</dbReference>
<dbReference type="InterPro" id="IPR011042">
    <property type="entry name" value="6-blade_b-propeller_TolB-like"/>
</dbReference>
<evidence type="ECO:0000313" key="4">
    <source>
        <dbReference type="Proteomes" id="UP000309673"/>
    </source>
</evidence>
<reference evidence="3 4" key="1">
    <citation type="submission" date="2019-04" db="EMBL/GenBank/DDBJ databases">
        <title>Cohnella sp. nov., isolated from soil.</title>
        <authorList>
            <person name="Kim W."/>
        </authorList>
    </citation>
    <scope>NUCLEOTIDE SEQUENCE [LARGE SCALE GENOMIC DNA]</scope>
    <source>
        <strain evidence="3 4">CAU 1483</strain>
    </source>
</reference>
<organism evidence="3 4">
    <name type="scientific">Cohnella pontilimi</name>
    <dbReference type="NCBI Taxonomy" id="2564100"/>
    <lineage>
        <taxon>Bacteria</taxon>
        <taxon>Bacillati</taxon>
        <taxon>Bacillota</taxon>
        <taxon>Bacilli</taxon>
        <taxon>Bacillales</taxon>
        <taxon>Paenibacillaceae</taxon>
        <taxon>Cohnella</taxon>
    </lineage>
</organism>
<sequence length="483" mass="51531">MSWKKTIAAAALTAAVSATVVSAVSAATPVTVKKAKPPVVAAAPINVMSTNYLINGADALIHTITLNGKKLVSVGDLAVALGADFSFKGNNVSVELNGHIVKLTTNSDKFTVDGVQQKLPAAVKNVQYRNFIDMDMYLKGLGVTVTTDASGTTWIDADLLPEADSAQWIGDGKLLVAHDTEAGSFKSIVDVKTGEHRILTDNTEIAELVVSPDGKKAAYTDSQGAVWVMDLGLETSKKVSDDASIKPELVWSPDQTAIYFLNSEKSNSIKKLNLADGKISTILDDKKDYKENLQVSADGKVFTYQQNTMSKVTDPGATEGQDVVDDGLTIDPSAATTNICQFVNDPSIKDNAPVQLTNSTDDKMFVKAMADGNSVVYIKVGADEKTKSVLNSVMKDKTVKTLFGDQDVLQAVFAGNNKWYLLTGGPTGKNLIYEFDAVAVTSKQLYTVSDSVSDIIAQGSSLAIIDNGIIYAQVNGKWRPVSR</sequence>
<evidence type="ECO:0000259" key="2">
    <source>
        <dbReference type="Pfam" id="PF07833"/>
    </source>
</evidence>
<feature type="chain" id="PRO_5020651586" description="Copper amine oxidase-like N-terminal domain-containing protein" evidence="1">
    <location>
        <begin position="27"/>
        <end position="483"/>
    </location>
</feature>
<evidence type="ECO:0000313" key="3">
    <source>
        <dbReference type="EMBL" id="TJY39711.1"/>
    </source>
</evidence>
<proteinExistence type="predicted"/>
<dbReference type="Proteomes" id="UP000309673">
    <property type="component" value="Unassembled WGS sequence"/>
</dbReference>
<dbReference type="InterPro" id="IPR012854">
    <property type="entry name" value="Cu_amine_oxidase-like_N"/>
</dbReference>
<accession>A0A4U0F538</accession>
<dbReference type="Pfam" id="PF07833">
    <property type="entry name" value="Cu_amine_oxidN1"/>
    <property type="match status" value="1"/>
</dbReference>
<protein>
    <recommendedName>
        <fullName evidence="2">Copper amine oxidase-like N-terminal domain-containing protein</fullName>
    </recommendedName>
</protein>
<dbReference type="RefSeq" id="WP_136779152.1">
    <property type="nucleotide sequence ID" value="NZ_SUPK01000009.1"/>
</dbReference>
<gene>
    <name evidence="3" type="ORF">E5161_17305</name>
</gene>